<dbReference type="EC" id="2.7.1.49" evidence="2"/>
<evidence type="ECO:0000256" key="2">
    <source>
        <dbReference type="ARBA" id="ARBA00012135"/>
    </source>
</evidence>
<dbReference type="GO" id="GO:0009228">
    <property type="term" value="P:thiamine biosynthetic process"/>
    <property type="evidence" value="ECO:0007669"/>
    <property type="project" value="InterPro"/>
</dbReference>
<protein>
    <recommendedName>
        <fullName evidence="2">hydroxymethylpyrimidine kinase</fullName>
        <ecNumber evidence="2">2.7.1.49</ecNumber>
    </recommendedName>
</protein>
<evidence type="ECO:0000313" key="5">
    <source>
        <dbReference type="Proteomes" id="UP000183287"/>
    </source>
</evidence>
<reference evidence="5" key="1">
    <citation type="submission" date="2016-10" db="EMBL/GenBank/DDBJ databases">
        <authorList>
            <person name="Varghese N."/>
            <person name="Submissions S."/>
        </authorList>
    </citation>
    <scope>NUCLEOTIDE SEQUENCE [LARGE SCALE GENOMIC DNA]</scope>
    <source>
        <strain evidence="5">Nm44</strain>
    </source>
</reference>
<dbReference type="OrthoDB" id="9810880at2"/>
<comment type="pathway">
    <text evidence="1">Cofactor biosynthesis; thiamine diphosphate biosynthesis.</text>
</comment>
<dbReference type="PANTHER" id="PTHR20858:SF17">
    <property type="entry name" value="HYDROXYMETHYLPYRIMIDINE_PHOSPHOMETHYLPYRIMIDINE KINASE THI20-RELATED"/>
    <property type="match status" value="1"/>
</dbReference>
<accession>A0A1I4RTK6</accession>
<dbReference type="PANTHER" id="PTHR20858">
    <property type="entry name" value="PHOSPHOMETHYLPYRIMIDINE KINASE"/>
    <property type="match status" value="1"/>
</dbReference>
<evidence type="ECO:0000313" key="4">
    <source>
        <dbReference type="EMBL" id="SFM55390.1"/>
    </source>
</evidence>
<keyword evidence="5" id="KW-1185">Reference proteome</keyword>
<organism evidence="4 5">
    <name type="scientific">Nitrosomonas communis</name>
    <dbReference type="NCBI Taxonomy" id="44574"/>
    <lineage>
        <taxon>Bacteria</taxon>
        <taxon>Pseudomonadati</taxon>
        <taxon>Pseudomonadota</taxon>
        <taxon>Betaproteobacteria</taxon>
        <taxon>Nitrosomonadales</taxon>
        <taxon>Nitrosomonadaceae</taxon>
        <taxon>Nitrosomonas</taxon>
    </lineage>
</organism>
<dbReference type="GO" id="GO:0009229">
    <property type="term" value="P:thiamine diphosphate biosynthetic process"/>
    <property type="evidence" value="ECO:0007669"/>
    <property type="project" value="UniProtKB-UniPathway"/>
</dbReference>
<feature type="domain" description="Pyridoxamine kinase/Phosphomethylpyrimidine kinase" evidence="3">
    <location>
        <begin position="15"/>
        <end position="257"/>
    </location>
</feature>
<dbReference type="UniPathway" id="UPA00060">
    <property type="reaction ID" value="UER00138"/>
</dbReference>
<evidence type="ECO:0000256" key="1">
    <source>
        <dbReference type="ARBA" id="ARBA00004948"/>
    </source>
</evidence>
<keyword evidence="4" id="KW-0808">Transferase</keyword>
<dbReference type="InterPro" id="IPR013749">
    <property type="entry name" value="PM/HMP-P_kinase-1"/>
</dbReference>
<proteinExistence type="predicted"/>
<dbReference type="SUPFAM" id="SSF53613">
    <property type="entry name" value="Ribokinase-like"/>
    <property type="match status" value="1"/>
</dbReference>
<evidence type="ECO:0000259" key="3">
    <source>
        <dbReference type="Pfam" id="PF08543"/>
    </source>
</evidence>
<dbReference type="GO" id="GO:0008972">
    <property type="term" value="F:phosphomethylpyrimidine kinase activity"/>
    <property type="evidence" value="ECO:0007669"/>
    <property type="project" value="InterPro"/>
</dbReference>
<dbReference type="Pfam" id="PF08543">
    <property type="entry name" value="Phos_pyr_kin"/>
    <property type="match status" value="1"/>
</dbReference>
<dbReference type="InterPro" id="IPR004399">
    <property type="entry name" value="HMP/HMP-P_kinase_dom"/>
</dbReference>
<dbReference type="RefSeq" id="WP_074905912.1">
    <property type="nucleotide sequence ID" value="NZ_FOUB01000035.1"/>
</dbReference>
<gene>
    <name evidence="4" type="ORF">SAMN05421863_103511</name>
</gene>
<dbReference type="STRING" id="44574.AAW31_11960"/>
<dbReference type="AlphaFoldDB" id="A0A1I4RTK6"/>
<name>A0A1I4RTK6_9PROT</name>
<dbReference type="InterPro" id="IPR029056">
    <property type="entry name" value="Ribokinase-like"/>
</dbReference>
<dbReference type="GO" id="GO:0005829">
    <property type="term" value="C:cytosol"/>
    <property type="evidence" value="ECO:0007669"/>
    <property type="project" value="TreeGrafter"/>
</dbReference>
<dbReference type="GO" id="GO:0008902">
    <property type="term" value="F:hydroxymethylpyrimidine kinase activity"/>
    <property type="evidence" value="ECO:0007669"/>
    <property type="project" value="UniProtKB-EC"/>
</dbReference>
<dbReference type="CDD" id="cd01169">
    <property type="entry name" value="HMPP_kinase"/>
    <property type="match status" value="1"/>
</dbReference>
<dbReference type="Gene3D" id="3.40.1190.20">
    <property type="match status" value="1"/>
</dbReference>
<keyword evidence="4" id="KW-0418">Kinase</keyword>
<sequence>MSQLPPKVLSFAASDPSGGAGIQADILTLASIGCHPLSVITAVTIQDTVGIENIMALDSEWIADQARIVLEDMPVDAFKIGLLGSVETVVVIAEIIADYPNIPVVLDPVLASGRGDPLANEQIITAIRDLLIPQTTIITPNSLEARRLVLENEDELEIIDLKQSADRLLQIGCEYALITGTHENTVKVINTLYDTNGVIRSDEWQRLPGSYHGSGCTLSSAIAASLAHGLPIAESVYEAQDYTWHALKSGFRPGMGQYLPDRFFWASDENDLEERK</sequence>
<dbReference type="Proteomes" id="UP000183287">
    <property type="component" value="Unassembled WGS sequence"/>
</dbReference>
<dbReference type="EMBL" id="FOUB01000035">
    <property type="protein sequence ID" value="SFM55390.1"/>
    <property type="molecule type" value="Genomic_DNA"/>
</dbReference>